<evidence type="ECO:0000256" key="1">
    <source>
        <dbReference type="SAM" id="MobiDB-lite"/>
    </source>
</evidence>
<feature type="region of interest" description="Disordered" evidence="1">
    <location>
        <begin position="101"/>
        <end position="154"/>
    </location>
</feature>
<keyword evidence="3" id="KW-1185">Reference proteome</keyword>
<evidence type="ECO:0000313" key="2">
    <source>
        <dbReference type="EMBL" id="KXS15211.1"/>
    </source>
</evidence>
<proteinExistence type="predicted"/>
<dbReference type="AlphaFoldDB" id="A0A139AEI7"/>
<sequence length="211" mass="23187">MVATGDDLVDRLIPATWAVMYTFGARADPLREGSLQFADTVMSLLYITDDERFPRWSADIFLSTKATRGYNTETIILENERSEAFLRKYCPSMRPLLPLTMTSCMDGGGDQEAIPSSDEDEDLHTESSSDTESNEGTENDASDGSPEDVHQESDDADMVMTARYAIIKGWIPEIRAGLVRAQSVQNRTIMAVRETNMGGGASSGARGRQSL</sequence>
<dbReference type="EMBL" id="KQ965763">
    <property type="protein sequence ID" value="KXS15211.1"/>
    <property type="molecule type" value="Genomic_DNA"/>
</dbReference>
<evidence type="ECO:0000313" key="3">
    <source>
        <dbReference type="Proteomes" id="UP000070544"/>
    </source>
</evidence>
<feature type="compositionally biased region" description="Acidic residues" evidence="1">
    <location>
        <begin position="132"/>
        <end position="141"/>
    </location>
</feature>
<dbReference type="Proteomes" id="UP000070544">
    <property type="component" value="Unassembled WGS sequence"/>
</dbReference>
<organism evidence="2 3">
    <name type="scientific">Gonapodya prolifera (strain JEL478)</name>
    <name type="common">Monoblepharis prolifera</name>
    <dbReference type="NCBI Taxonomy" id="1344416"/>
    <lineage>
        <taxon>Eukaryota</taxon>
        <taxon>Fungi</taxon>
        <taxon>Fungi incertae sedis</taxon>
        <taxon>Chytridiomycota</taxon>
        <taxon>Chytridiomycota incertae sedis</taxon>
        <taxon>Monoblepharidomycetes</taxon>
        <taxon>Monoblepharidales</taxon>
        <taxon>Gonapodyaceae</taxon>
        <taxon>Gonapodya</taxon>
    </lineage>
</organism>
<name>A0A139AEI7_GONPJ</name>
<gene>
    <name evidence="2" type="ORF">M427DRAFT_326233</name>
</gene>
<protein>
    <submittedName>
        <fullName evidence="2">Uncharacterized protein</fullName>
    </submittedName>
</protein>
<reference evidence="2 3" key="1">
    <citation type="journal article" date="2015" name="Genome Biol. Evol.">
        <title>Phylogenomic analyses indicate that early fungi evolved digesting cell walls of algal ancestors of land plants.</title>
        <authorList>
            <person name="Chang Y."/>
            <person name="Wang S."/>
            <person name="Sekimoto S."/>
            <person name="Aerts A.L."/>
            <person name="Choi C."/>
            <person name="Clum A."/>
            <person name="LaButti K.M."/>
            <person name="Lindquist E.A."/>
            <person name="Yee Ngan C."/>
            <person name="Ohm R.A."/>
            <person name="Salamov A.A."/>
            <person name="Grigoriev I.V."/>
            <person name="Spatafora J.W."/>
            <person name="Berbee M.L."/>
        </authorList>
    </citation>
    <scope>NUCLEOTIDE SEQUENCE [LARGE SCALE GENOMIC DNA]</scope>
    <source>
        <strain evidence="2 3">JEL478</strain>
    </source>
</reference>
<accession>A0A139AEI7</accession>